<keyword evidence="2" id="KW-0812">Transmembrane</keyword>
<reference evidence="4 5" key="1">
    <citation type="submission" date="2018-06" db="EMBL/GenBank/DDBJ databases">
        <title>Extensive metabolic versatility and redundancy in microbially diverse, dynamic hydrothermal sediments.</title>
        <authorList>
            <person name="Dombrowski N."/>
            <person name="Teske A."/>
            <person name="Baker B.J."/>
        </authorList>
    </citation>
    <scope>NUCLEOTIDE SEQUENCE [LARGE SCALE GENOMIC DNA]</scope>
    <source>
        <strain evidence="4">B19_G9</strain>
    </source>
</reference>
<protein>
    <submittedName>
        <fullName evidence="3">Tetratricopeptide repeat protein</fullName>
    </submittedName>
</protein>
<gene>
    <name evidence="4" type="ORF">DRI96_01235</name>
    <name evidence="3" type="ORF">ENG47_01995</name>
</gene>
<evidence type="ECO:0000256" key="2">
    <source>
        <dbReference type="SAM" id="Phobius"/>
    </source>
</evidence>
<dbReference type="Proteomes" id="UP000885660">
    <property type="component" value="Unassembled WGS sequence"/>
</dbReference>
<feature type="repeat" description="TPR" evidence="1">
    <location>
        <begin position="132"/>
        <end position="165"/>
    </location>
</feature>
<sequence>MKNSIKDMILYFKSPQGRKSLKLVATVGVGIAVVVAGFYFYVAHINRLTYDKFIQAQKLYLNATSNKEMDKEKLKKAIKLYKEVVNQKFWWGGKEEALFYLADCLYLLKDYSGSINVLKEFEQRYRKSYFSPWVMLKLALIYEKTGKFKQAIEVYREIVKKYAQSPTAPEALLGEARCQEILGNTKEAIRIYQTLVSRYPLSAQAALGEAKLQDFNRKQG</sequence>
<dbReference type="SUPFAM" id="SSF48452">
    <property type="entry name" value="TPR-like"/>
    <property type="match status" value="1"/>
</dbReference>
<keyword evidence="2" id="KW-0472">Membrane</keyword>
<organism evidence="4 5">
    <name type="scientific">Aerophobetes bacterium</name>
    <dbReference type="NCBI Taxonomy" id="2030807"/>
    <lineage>
        <taxon>Bacteria</taxon>
        <taxon>Candidatus Aerophobota</taxon>
    </lineage>
</organism>
<dbReference type="SMART" id="SM00028">
    <property type="entry name" value="TPR"/>
    <property type="match status" value="3"/>
</dbReference>
<dbReference type="EMBL" id="QMQB01000031">
    <property type="protein sequence ID" value="RLE14579.1"/>
    <property type="molecule type" value="Genomic_DNA"/>
</dbReference>
<dbReference type="AlphaFoldDB" id="A0A662DKD8"/>
<dbReference type="Pfam" id="PF13432">
    <property type="entry name" value="TPR_16"/>
    <property type="match status" value="1"/>
</dbReference>
<dbReference type="EMBL" id="DRBC01000112">
    <property type="protein sequence ID" value="HDN84514.1"/>
    <property type="molecule type" value="Genomic_DNA"/>
</dbReference>
<evidence type="ECO:0000313" key="4">
    <source>
        <dbReference type="EMBL" id="RLE14579.1"/>
    </source>
</evidence>
<reference evidence="3" key="2">
    <citation type="journal article" date="2020" name="mSystems">
        <title>Genome- and Community-Level Interaction Insights into Carbon Utilization and Element Cycling Functions of Hydrothermarchaeota in Hydrothermal Sediment.</title>
        <authorList>
            <person name="Zhou Z."/>
            <person name="Liu Y."/>
            <person name="Xu W."/>
            <person name="Pan J."/>
            <person name="Luo Z.H."/>
            <person name="Li M."/>
        </authorList>
    </citation>
    <scope>NUCLEOTIDE SEQUENCE [LARGE SCALE GENOMIC DNA]</scope>
    <source>
        <strain evidence="3">HyVt-219</strain>
    </source>
</reference>
<dbReference type="InterPro" id="IPR019734">
    <property type="entry name" value="TPR_rpt"/>
</dbReference>
<evidence type="ECO:0000313" key="3">
    <source>
        <dbReference type="EMBL" id="HDN84514.1"/>
    </source>
</evidence>
<dbReference type="Proteomes" id="UP000267654">
    <property type="component" value="Unassembled WGS sequence"/>
</dbReference>
<keyword evidence="1" id="KW-0802">TPR repeat</keyword>
<proteinExistence type="predicted"/>
<accession>A0A662DKD8</accession>
<keyword evidence="2" id="KW-1133">Transmembrane helix</keyword>
<evidence type="ECO:0000313" key="5">
    <source>
        <dbReference type="Proteomes" id="UP000267654"/>
    </source>
</evidence>
<evidence type="ECO:0000256" key="1">
    <source>
        <dbReference type="PROSITE-ProRule" id="PRU00339"/>
    </source>
</evidence>
<dbReference type="Gene3D" id="1.25.40.10">
    <property type="entry name" value="Tetratricopeptide repeat domain"/>
    <property type="match status" value="1"/>
</dbReference>
<comment type="caution">
    <text evidence="4">The sequence shown here is derived from an EMBL/GenBank/DDBJ whole genome shotgun (WGS) entry which is preliminary data.</text>
</comment>
<dbReference type="Pfam" id="PF13174">
    <property type="entry name" value="TPR_6"/>
    <property type="match status" value="1"/>
</dbReference>
<dbReference type="PROSITE" id="PS50005">
    <property type="entry name" value="TPR"/>
    <property type="match status" value="1"/>
</dbReference>
<feature type="transmembrane region" description="Helical" evidence="2">
    <location>
        <begin position="21"/>
        <end position="42"/>
    </location>
</feature>
<dbReference type="InterPro" id="IPR011990">
    <property type="entry name" value="TPR-like_helical_dom_sf"/>
</dbReference>
<name>A0A662DKD8_UNCAE</name>